<organism evidence="11 12">
    <name type="scientific">Tistrella bauzanensis</name>
    <dbReference type="NCBI Taxonomy" id="657419"/>
    <lineage>
        <taxon>Bacteria</taxon>
        <taxon>Pseudomonadati</taxon>
        <taxon>Pseudomonadota</taxon>
        <taxon>Alphaproteobacteria</taxon>
        <taxon>Geminicoccales</taxon>
        <taxon>Geminicoccaceae</taxon>
        <taxon>Tistrella</taxon>
    </lineage>
</organism>
<proteinExistence type="inferred from homology"/>
<name>A0ABQ1IIA1_9PROT</name>
<keyword evidence="9" id="KW-1003">Cell membrane</keyword>
<dbReference type="CDD" id="cd12152">
    <property type="entry name" value="F1-ATPase_delta"/>
    <property type="match status" value="1"/>
</dbReference>
<keyword evidence="6 9" id="KW-0406">Ion transport</keyword>
<sequence length="143" mass="15340">MSTRRYLHLILTTPAAMLRDLDDVTAIRAEDASGGFGVLPGHADFLTVLDASVVIWRRADGGSECCLISGGLLRVEGGGRVSLAAREAIFGQGPGALRADLANRRAALDDDDRQARTAQLALQARAVRQMLLHLRETPREPAP</sequence>
<accession>A0ABQ1IIA1</accession>
<comment type="similarity">
    <text evidence="3 9">Belongs to the ATPase epsilon chain family.</text>
</comment>
<evidence type="ECO:0000256" key="1">
    <source>
        <dbReference type="ARBA" id="ARBA00003543"/>
    </source>
</evidence>
<evidence type="ECO:0000256" key="8">
    <source>
        <dbReference type="ARBA" id="ARBA00023196"/>
    </source>
</evidence>
<dbReference type="HAMAP" id="MF_00530">
    <property type="entry name" value="ATP_synth_epsil_bac"/>
    <property type="match status" value="1"/>
</dbReference>
<dbReference type="InterPro" id="IPR001469">
    <property type="entry name" value="ATP_synth_F1_dsu/esu"/>
</dbReference>
<keyword evidence="8 9" id="KW-0139">CF(1)</keyword>
<evidence type="ECO:0000256" key="2">
    <source>
        <dbReference type="ARBA" id="ARBA00004184"/>
    </source>
</evidence>
<dbReference type="SUPFAM" id="SSF51344">
    <property type="entry name" value="Epsilon subunit of F1F0-ATP synthase N-terminal domain"/>
    <property type="match status" value="1"/>
</dbReference>
<evidence type="ECO:0000259" key="10">
    <source>
        <dbReference type="Pfam" id="PF02823"/>
    </source>
</evidence>
<keyword evidence="4 9" id="KW-0813">Transport</keyword>
<comment type="subcellular location">
    <subcellularLocation>
        <location evidence="9">Cell membrane</location>
        <topology evidence="9">Peripheral membrane protein</topology>
    </subcellularLocation>
    <subcellularLocation>
        <location evidence="2">Endomembrane system</location>
        <topology evidence="2">Peripheral membrane protein</topology>
    </subcellularLocation>
</comment>
<evidence type="ECO:0000313" key="11">
    <source>
        <dbReference type="EMBL" id="GGB42337.1"/>
    </source>
</evidence>
<feature type="domain" description="ATP synthase F1 complex delta/epsilon subunit N-terminal" evidence="10">
    <location>
        <begin position="7"/>
        <end position="88"/>
    </location>
</feature>
<dbReference type="InterPro" id="IPR036771">
    <property type="entry name" value="ATPsynth_dsu/esu_N"/>
</dbReference>
<dbReference type="InterPro" id="IPR020546">
    <property type="entry name" value="ATP_synth_F1_dsu/esu_N"/>
</dbReference>
<dbReference type="Pfam" id="PF02823">
    <property type="entry name" value="ATP-synt_DE_N"/>
    <property type="match status" value="1"/>
</dbReference>
<evidence type="ECO:0000313" key="12">
    <source>
        <dbReference type="Proteomes" id="UP000603352"/>
    </source>
</evidence>
<evidence type="ECO:0000256" key="7">
    <source>
        <dbReference type="ARBA" id="ARBA00023136"/>
    </source>
</evidence>
<dbReference type="Gene3D" id="2.60.15.10">
    <property type="entry name" value="F0F1 ATP synthase delta/epsilon subunit, N-terminal"/>
    <property type="match status" value="1"/>
</dbReference>
<keyword evidence="5 9" id="KW-0375">Hydrogen ion transport</keyword>
<dbReference type="EMBL" id="BMDZ01000026">
    <property type="protein sequence ID" value="GGB42337.1"/>
    <property type="molecule type" value="Genomic_DNA"/>
</dbReference>
<dbReference type="Proteomes" id="UP000603352">
    <property type="component" value="Unassembled WGS sequence"/>
</dbReference>
<dbReference type="RefSeq" id="WP_188578217.1">
    <property type="nucleotide sequence ID" value="NZ_BMDZ01000026.1"/>
</dbReference>
<gene>
    <name evidence="11" type="primary">atpC2</name>
    <name evidence="9" type="synonym">atpC</name>
    <name evidence="11" type="ORF">GCM10011505_24660</name>
</gene>
<evidence type="ECO:0000256" key="4">
    <source>
        <dbReference type="ARBA" id="ARBA00022448"/>
    </source>
</evidence>
<keyword evidence="7 9" id="KW-0472">Membrane</keyword>
<comment type="function">
    <text evidence="1 9">Produces ATP from ADP in the presence of a proton gradient across the membrane.</text>
</comment>
<comment type="subunit">
    <text evidence="9">F-type ATPases have 2 components, CF(1) - the catalytic core - and CF(0) - the membrane proton channel. CF(1) has five subunits: alpha(3), beta(3), gamma(1), delta(1), epsilon(1). CF(0) has three main subunits: a, b and c.</text>
</comment>
<evidence type="ECO:0000256" key="6">
    <source>
        <dbReference type="ARBA" id="ARBA00023065"/>
    </source>
</evidence>
<reference evidence="12" key="1">
    <citation type="journal article" date="2019" name="Int. J. Syst. Evol. Microbiol.">
        <title>The Global Catalogue of Microorganisms (GCM) 10K type strain sequencing project: providing services to taxonomists for standard genome sequencing and annotation.</title>
        <authorList>
            <consortium name="The Broad Institute Genomics Platform"/>
            <consortium name="The Broad Institute Genome Sequencing Center for Infectious Disease"/>
            <person name="Wu L."/>
            <person name="Ma J."/>
        </authorList>
    </citation>
    <scope>NUCLEOTIDE SEQUENCE [LARGE SCALE GENOMIC DNA]</scope>
    <source>
        <strain evidence="12">CGMCC 1.10188</strain>
    </source>
</reference>
<comment type="caution">
    <text evidence="11">The sequence shown here is derived from an EMBL/GenBank/DDBJ whole genome shotgun (WGS) entry which is preliminary data.</text>
</comment>
<keyword evidence="9" id="KW-0066">ATP synthesis</keyword>
<evidence type="ECO:0000256" key="9">
    <source>
        <dbReference type="HAMAP-Rule" id="MF_00530"/>
    </source>
</evidence>
<keyword evidence="12" id="KW-1185">Reference proteome</keyword>
<evidence type="ECO:0000256" key="3">
    <source>
        <dbReference type="ARBA" id="ARBA00005712"/>
    </source>
</evidence>
<evidence type="ECO:0000256" key="5">
    <source>
        <dbReference type="ARBA" id="ARBA00022781"/>
    </source>
</evidence>
<protein>
    <recommendedName>
        <fullName evidence="9">ATP synthase epsilon chain</fullName>
    </recommendedName>
    <alternativeName>
        <fullName evidence="9">ATP synthase F1 sector epsilon subunit</fullName>
    </alternativeName>
    <alternativeName>
        <fullName evidence="9">F-ATPase epsilon subunit</fullName>
    </alternativeName>
</protein>